<dbReference type="GO" id="GO:0015183">
    <property type="term" value="F:L-aspartate transmembrane transporter activity"/>
    <property type="evidence" value="ECO:0007669"/>
    <property type="project" value="TreeGrafter"/>
</dbReference>
<evidence type="ECO:0000256" key="8">
    <source>
        <dbReference type="ARBA" id="ARBA00022989"/>
    </source>
</evidence>
<evidence type="ECO:0000256" key="13">
    <source>
        <dbReference type="ARBA" id="ARBA00073787"/>
    </source>
</evidence>
<dbReference type="FunFam" id="1.50.40.10:FF:000004">
    <property type="entry name" value="Calcium-binding mitochondrial carrier protein Aralar1"/>
    <property type="match status" value="1"/>
</dbReference>
<keyword evidence="5" id="KW-0677">Repeat</keyword>
<comment type="similarity">
    <text evidence="2">Belongs to the mitochondrial carrier (TC 2.A.29) family.</text>
</comment>
<dbReference type="AlphaFoldDB" id="R8BUG6"/>
<evidence type="ECO:0000256" key="1">
    <source>
        <dbReference type="ARBA" id="ARBA00004448"/>
    </source>
</evidence>
<evidence type="ECO:0000256" key="14">
    <source>
        <dbReference type="ARBA" id="ARBA00082232"/>
    </source>
</evidence>
<dbReference type="GeneID" id="19321705"/>
<evidence type="ECO:0000259" key="16">
    <source>
        <dbReference type="PROSITE" id="PS50222"/>
    </source>
</evidence>
<dbReference type="EMBL" id="KB932883">
    <property type="protein sequence ID" value="EOO02930.1"/>
    <property type="molecule type" value="Genomic_DNA"/>
</dbReference>
<keyword evidence="3" id="KW-0813">Transport</keyword>
<comment type="function">
    <text evidence="12">Calcium-dependent mitochondrial aspartate and glutamate carrier. Transport of glutamate in mitochondria is required for mitochondrial transamination reactions and ornithine synthesis. Plays also a role in malate-aspartate NADH shuttle, which is critical for growth on acetate and fatty acids.</text>
</comment>
<dbReference type="PANTHER" id="PTHR45678:SF9">
    <property type="entry name" value="CALCIUM-BINDING MITOCHONDRIAL CARRIER PROTEIN ARALAR1"/>
    <property type="match status" value="1"/>
</dbReference>
<organism evidence="17 18">
    <name type="scientific">Phaeoacremonium minimum (strain UCR-PA7)</name>
    <name type="common">Esca disease fungus</name>
    <name type="synonym">Togninia minima</name>
    <dbReference type="NCBI Taxonomy" id="1286976"/>
    <lineage>
        <taxon>Eukaryota</taxon>
        <taxon>Fungi</taxon>
        <taxon>Dikarya</taxon>
        <taxon>Ascomycota</taxon>
        <taxon>Pezizomycotina</taxon>
        <taxon>Sordariomycetes</taxon>
        <taxon>Sordariomycetidae</taxon>
        <taxon>Togniniales</taxon>
        <taxon>Togniniaceae</taxon>
        <taxon>Phaeoacremonium</taxon>
    </lineage>
</organism>
<name>R8BUG6_PHAM7</name>
<reference evidence="18" key="1">
    <citation type="journal article" date="2013" name="Genome Announc.">
        <title>Draft genome sequence of the ascomycete Phaeoacremonium aleophilum strain UCR-PA7, a causal agent of the esca disease complex in grapevines.</title>
        <authorList>
            <person name="Blanco-Ulate B."/>
            <person name="Rolshausen P."/>
            <person name="Cantu D."/>
        </authorList>
    </citation>
    <scope>NUCLEOTIDE SEQUENCE [LARGE SCALE GENOMIC DNA]</scope>
    <source>
        <strain evidence="18">UCR-PA7</strain>
    </source>
</reference>
<dbReference type="PROSITE" id="PS00018">
    <property type="entry name" value="EF_HAND_1"/>
    <property type="match status" value="1"/>
</dbReference>
<dbReference type="InterPro" id="IPR023395">
    <property type="entry name" value="MCP_dom_sf"/>
</dbReference>
<dbReference type="CDD" id="cd00051">
    <property type="entry name" value="EFh"/>
    <property type="match status" value="1"/>
</dbReference>
<evidence type="ECO:0000256" key="4">
    <source>
        <dbReference type="ARBA" id="ARBA00022692"/>
    </source>
</evidence>
<dbReference type="Pfam" id="PF13499">
    <property type="entry name" value="EF-hand_7"/>
    <property type="match status" value="2"/>
</dbReference>
<feature type="repeat" description="Solcar" evidence="15">
    <location>
        <begin position="540"/>
        <end position="628"/>
    </location>
</feature>
<keyword evidence="8" id="KW-1133">Transmembrane helix</keyword>
<dbReference type="PROSITE" id="PS50920">
    <property type="entry name" value="SOLCAR"/>
    <property type="match status" value="3"/>
</dbReference>
<dbReference type="GO" id="GO:0005743">
    <property type="term" value="C:mitochondrial inner membrane"/>
    <property type="evidence" value="ECO:0007669"/>
    <property type="project" value="UniProtKB-SubCell"/>
</dbReference>
<dbReference type="InterPro" id="IPR002067">
    <property type="entry name" value="MCP"/>
</dbReference>
<dbReference type="Gene3D" id="1.50.40.10">
    <property type="entry name" value="Mitochondrial carrier domain"/>
    <property type="match status" value="1"/>
</dbReference>
<comment type="subcellular location">
    <subcellularLocation>
        <location evidence="1">Mitochondrion inner membrane</location>
        <topology evidence="1">Multi-pass membrane protein</topology>
    </subcellularLocation>
</comment>
<feature type="domain" description="EF-hand" evidence="16">
    <location>
        <begin position="100"/>
        <end position="135"/>
    </location>
</feature>
<keyword evidence="6" id="KW-0999">Mitochondrion inner membrane</keyword>
<dbReference type="PANTHER" id="PTHR45678">
    <property type="entry name" value="MITOCHONDRIAL 2-OXODICARBOXYLATE CARRIER 1-RELATED"/>
    <property type="match status" value="1"/>
</dbReference>
<dbReference type="KEGG" id="tmn:UCRPA7_1546"/>
<evidence type="ECO:0000256" key="11">
    <source>
        <dbReference type="ARBA" id="ARBA00038674"/>
    </source>
</evidence>
<keyword evidence="10 15" id="KW-0472">Membrane</keyword>
<dbReference type="Pfam" id="PF00153">
    <property type="entry name" value="Mito_carr"/>
    <property type="match status" value="3"/>
</dbReference>
<dbReference type="InterPro" id="IPR051028">
    <property type="entry name" value="Mito_Solute_Carrier"/>
</dbReference>
<dbReference type="GO" id="GO:0005509">
    <property type="term" value="F:calcium ion binding"/>
    <property type="evidence" value="ECO:0007669"/>
    <property type="project" value="InterPro"/>
</dbReference>
<dbReference type="FunFam" id="1.10.238.10:FF:000552">
    <property type="entry name" value="Probable mitochondrial carrier protein ARALAR1"/>
    <property type="match status" value="1"/>
</dbReference>
<keyword evidence="9" id="KW-0496">Mitochondrion</keyword>
<protein>
    <recommendedName>
        <fullName evidence="13">Mitochondrial aspartate-glutamate transporter AGC1</fullName>
    </recommendedName>
    <alternativeName>
        <fullName evidence="14">Aspartate-glutamate carrier 1</fullName>
    </alternativeName>
</protein>
<dbReference type="GO" id="GO:0043490">
    <property type="term" value="P:malate-aspartate shuttle"/>
    <property type="evidence" value="ECO:0007669"/>
    <property type="project" value="TreeGrafter"/>
</dbReference>
<dbReference type="InterPro" id="IPR011992">
    <property type="entry name" value="EF-hand-dom_pair"/>
</dbReference>
<evidence type="ECO:0000313" key="17">
    <source>
        <dbReference type="EMBL" id="EOO02930.1"/>
    </source>
</evidence>
<keyword evidence="7" id="KW-0106">Calcium</keyword>
<dbReference type="PROSITE" id="PS50222">
    <property type="entry name" value="EF_HAND_2"/>
    <property type="match status" value="2"/>
</dbReference>
<sequence length="700" mass="78180">MATAVQVKEAVKETLIGTEEPVSMSAQTKTRFYQCAVKDPETGELTMGPDEFINAVAPADEDYHKIKREQYTLLFRVADRKGTGKINLSEWAYFENLLMKPDAEYEIAFRLFDVDRLGTVKYDEFRKLYEMNKGPDTIPFDWDCEWAKLYIGSRKKRHDMDYQQFSQMLRGLQGERIRQAFQLFDKDGDGYIEPEDFERIILETSKHKLSDHLLENLSTLCNISKGSKVSYANVRAFQNMIKEMDLVELIVRRACAKSKDGKITRAEFLNQAAKVTRFSLFTPMEADILFHFASIDEPSGRLSLGDFAKVLDPSWRSPAYEDGDGDVIVQTKSSAQKFLSSALESGYNFLLGSVAGAFGAFMVYPIDLVKTRMQNQRGAQPGQRLYKNSIDCFQKIIRNEGFLGLYAGVLPQLVGVAPEKAIKLTVNDLVRGWFTDKKTGNIWWGHEVLGGASAGGCQVIFTNPLEIVKIRLQVQGEVAKSVEGAPKRSAMWIVRNLGLVGLYKGASACLLRDVPFSAIYFPTYAHLKKDMFGESQTKKLGILQLLTAGAIAGMPAAYLTTPADVIKTRLQVEARKGEATYTGLRHAAQTIWKEEGFRAFFKGGPARIFRSSPQFGFTLAAYEVLHSTLPYPGKATQGQSHTGVADAMSTLKDKIDSSPFARSRNALKIILDLDEDFGKIRLPDQKGWKTLPGLMGGSKA</sequence>
<dbReference type="SUPFAM" id="SSF103506">
    <property type="entry name" value="Mitochondrial carrier"/>
    <property type="match status" value="1"/>
</dbReference>
<keyword evidence="18" id="KW-1185">Reference proteome</keyword>
<dbReference type="SMART" id="SM00054">
    <property type="entry name" value="EFh"/>
    <property type="match status" value="3"/>
</dbReference>
<evidence type="ECO:0000256" key="9">
    <source>
        <dbReference type="ARBA" id="ARBA00023128"/>
    </source>
</evidence>
<evidence type="ECO:0000313" key="18">
    <source>
        <dbReference type="Proteomes" id="UP000014074"/>
    </source>
</evidence>
<evidence type="ECO:0000256" key="3">
    <source>
        <dbReference type="ARBA" id="ARBA00022448"/>
    </source>
</evidence>
<feature type="repeat" description="Solcar" evidence="15">
    <location>
        <begin position="343"/>
        <end position="433"/>
    </location>
</feature>
<evidence type="ECO:0000256" key="12">
    <source>
        <dbReference type="ARBA" id="ARBA00059916"/>
    </source>
</evidence>
<evidence type="ECO:0000256" key="15">
    <source>
        <dbReference type="PROSITE-ProRule" id="PRU00282"/>
    </source>
</evidence>
<dbReference type="InterPro" id="IPR018247">
    <property type="entry name" value="EF_Hand_1_Ca_BS"/>
</dbReference>
<gene>
    <name evidence="17" type="ORF">UCRPA7_1546</name>
</gene>
<evidence type="ECO:0000256" key="2">
    <source>
        <dbReference type="ARBA" id="ARBA00006375"/>
    </source>
</evidence>
<accession>R8BUG6</accession>
<dbReference type="GO" id="GO:0005313">
    <property type="term" value="F:L-glutamate transmembrane transporter activity"/>
    <property type="evidence" value="ECO:0007669"/>
    <property type="project" value="TreeGrafter"/>
</dbReference>
<dbReference type="Gene3D" id="1.10.238.10">
    <property type="entry name" value="EF-hand"/>
    <property type="match status" value="2"/>
</dbReference>
<evidence type="ECO:0000256" key="6">
    <source>
        <dbReference type="ARBA" id="ARBA00022792"/>
    </source>
</evidence>
<dbReference type="InterPro" id="IPR002048">
    <property type="entry name" value="EF_hand_dom"/>
</dbReference>
<dbReference type="PRINTS" id="PR00926">
    <property type="entry name" value="MITOCARRIER"/>
</dbReference>
<dbReference type="OrthoDB" id="2161at2759"/>
<feature type="repeat" description="Solcar" evidence="15">
    <location>
        <begin position="442"/>
        <end position="530"/>
    </location>
</feature>
<evidence type="ECO:0000256" key="7">
    <source>
        <dbReference type="ARBA" id="ARBA00022837"/>
    </source>
</evidence>
<comment type="subunit">
    <text evidence="11">Homodimer (via N-terminus).</text>
</comment>
<proteinExistence type="inferred from homology"/>
<dbReference type="InterPro" id="IPR018108">
    <property type="entry name" value="MCP_transmembrane"/>
</dbReference>
<evidence type="ECO:0000256" key="10">
    <source>
        <dbReference type="ARBA" id="ARBA00023136"/>
    </source>
</evidence>
<evidence type="ECO:0000256" key="5">
    <source>
        <dbReference type="ARBA" id="ARBA00022737"/>
    </source>
</evidence>
<feature type="domain" description="EF-hand" evidence="16">
    <location>
        <begin position="172"/>
        <end position="207"/>
    </location>
</feature>
<dbReference type="HOGENOM" id="CLU_014931_2_0_1"/>
<dbReference type="RefSeq" id="XP_007912317.1">
    <property type="nucleotide sequence ID" value="XM_007914126.1"/>
</dbReference>
<dbReference type="eggNOG" id="KOG0751">
    <property type="taxonomic scope" value="Eukaryota"/>
</dbReference>
<dbReference type="SUPFAM" id="SSF47473">
    <property type="entry name" value="EF-hand"/>
    <property type="match status" value="1"/>
</dbReference>
<keyword evidence="4 15" id="KW-0812">Transmembrane</keyword>
<dbReference type="Proteomes" id="UP000014074">
    <property type="component" value="Unassembled WGS sequence"/>
</dbReference>